<evidence type="ECO:0000259" key="3">
    <source>
        <dbReference type="Pfam" id="PF00108"/>
    </source>
</evidence>
<evidence type="ECO:0000313" key="6">
    <source>
        <dbReference type="Proteomes" id="UP000001025"/>
    </source>
</evidence>
<feature type="domain" description="Beta-ketoacyl-[acyl-carrier-protein] synthase III C-terminal" evidence="4">
    <location>
        <begin position="294"/>
        <end position="381"/>
    </location>
</feature>
<dbReference type="STRING" id="243090.RB12812"/>
<name>Q7UI20_RHOBA</name>
<dbReference type="SUPFAM" id="SSF53901">
    <property type="entry name" value="Thiolase-like"/>
    <property type="match status" value="1"/>
</dbReference>
<evidence type="ECO:0000313" key="5">
    <source>
        <dbReference type="EMBL" id="CAD77794.1"/>
    </source>
</evidence>
<dbReference type="PANTHER" id="PTHR34069">
    <property type="entry name" value="3-OXOACYL-[ACYL-CARRIER-PROTEIN] SYNTHASE 3"/>
    <property type="match status" value="1"/>
</dbReference>
<dbReference type="Gene3D" id="3.40.47.10">
    <property type="match status" value="2"/>
</dbReference>
<dbReference type="CDD" id="cd00830">
    <property type="entry name" value="KAS_III"/>
    <property type="match status" value="1"/>
</dbReference>
<dbReference type="PATRIC" id="fig|243090.15.peg.6207"/>
<gene>
    <name evidence="5" type="primary">fabH</name>
    <name evidence="5" type="ordered locus">RB12812</name>
</gene>
<keyword evidence="6" id="KW-1185">Reference proteome</keyword>
<dbReference type="GO" id="GO:0004315">
    <property type="term" value="F:3-oxoacyl-[acyl-carrier-protein] synthase activity"/>
    <property type="evidence" value="ECO:0007669"/>
    <property type="project" value="UniProtKB-EC"/>
</dbReference>
<dbReference type="GO" id="GO:0044550">
    <property type="term" value="P:secondary metabolite biosynthetic process"/>
    <property type="evidence" value="ECO:0000318"/>
    <property type="project" value="GO_Central"/>
</dbReference>
<reference evidence="5 6" key="1">
    <citation type="journal article" date="2003" name="Proc. Natl. Acad. Sci. U.S.A.">
        <title>Complete genome sequence of the marine planctomycete Pirellula sp. strain 1.</title>
        <authorList>
            <person name="Gloeckner F.O."/>
            <person name="Kube M."/>
            <person name="Bauer M."/>
            <person name="Teeling H."/>
            <person name="Lombardot T."/>
            <person name="Ludwig W."/>
            <person name="Gade D."/>
            <person name="Beck A."/>
            <person name="Borzym K."/>
            <person name="Heitmann K."/>
            <person name="Rabus R."/>
            <person name="Schlesner H."/>
            <person name="Amann R."/>
            <person name="Reinhardt R."/>
        </authorList>
    </citation>
    <scope>NUCLEOTIDE SEQUENCE [LARGE SCALE GENOMIC DNA]</scope>
    <source>
        <strain evidence="6">DSM 10527 / NCIMB 13988 / SH1</strain>
    </source>
</reference>
<evidence type="ECO:0000256" key="1">
    <source>
        <dbReference type="ARBA" id="ARBA00022679"/>
    </source>
</evidence>
<dbReference type="EMBL" id="BX294155">
    <property type="protein sequence ID" value="CAD77794.1"/>
    <property type="molecule type" value="Genomic_DNA"/>
</dbReference>
<keyword evidence="1 5" id="KW-0808">Transferase</keyword>
<organism evidence="5 6">
    <name type="scientific">Rhodopirellula baltica (strain DSM 10527 / NCIMB 13988 / SH1)</name>
    <dbReference type="NCBI Taxonomy" id="243090"/>
    <lineage>
        <taxon>Bacteria</taxon>
        <taxon>Pseudomonadati</taxon>
        <taxon>Planctomycetota</taxon>
        <taxon>Planctomycetia</taxon>
        <taxon>Pirellulales</taxon>
        <taxon>Pirellulaceae</taxon>
        <taxon>Rhodopirellula</taxon>
    </lineage>
</organism>
<dbReference type="PANTHER" id="PTHR34069:SF3">
    <property type="entry name" value="ACYL-COA:ACYL-COA ALKYLTRANSFERASE"/>
    <property type="match status" value="1"/>
</dbReference>
<dbReference type="eggNOG" id="COG0332">
    <property type="taxonomic scope" value="Bacteria"/>
</dbReference>
<sequence length="407" mass="42939">MFDTHLESPPFQDSFIDVPKSKARFLTGLGTGRTATVHFPDVALASIGVTIPRAQWTSEQIEKDLQPLYSRLKLPEGRLAMMSGIDSRRVWEPGTVPSGPSIESGRKALEAASVDPNQIGALIHASVCRDFLEPATASRVHHELGLSPDCWVYDVSNACLGVLNGAVQIAGMIQSGMISAGIVVGTENSRPLMEATIASLNADDQLTRKTVKPAFASLTIGSGSCAWLLTHRDLNPGATILEHAIARAHTAHHHLCRSDQDTAGAGMQPLMETDSETLMAEGIATGVAALNELLQQSGWSRDQIDRSVCHQVGSRHRIGMLEAMQLPETRDSVTFPALGNTGSVALPLTVAAAAATGELSAGDRTAMLGIGSGINSVMIAAKWGETAVAGDWAGLLDELAPSRLASC</sequence>
<dbReference type="Pfam" id="PF08541">
    <property type="entry name" value="ACP_syn_III_C"/>
    <property type="match status" value="1"/>
</dbReference>
<dbReference type="AlphaFoldDB" id="Q7UI20"/>
<dbReference type="InterPro" id="IPR016039">
    <property type="entry name" value="Thiolase-like"/>
</dbReference>
<dbReference type="EnsemblBacteria" id="CAD77794">
    <property type="protein sequence ID" value="CAD77794"/>
    <property type="gene ID" value="RB12812"/>
</dbReference>
<keyword evidence="2 5" id="KW-0012">Acyltransferase</keyword>
<feature type="domain" description="Thiolase N-terminal" evidence="3">
    <location>
        <begin position="105"/>
        <end position="188"/>
    </location>
</feature>
<protein>
    <submittedName>
        <fullName evidence="5">3-oxoacyl-[ACP] synthase III</fullName>
        <ecNumber evidence="5">2.3.1.41</ecNumber>
    </submittedName>
</protein>
<accession>Q7UI20</accession>
<evidence type="ECO:0000256" key="2">
    <source>
        <dbReference type="ARBA" id="ARBA00023315"/>
    </source>
</evidence>
<evidence type="ECO:0000259" key="4">
    <source>
        <dbReference type="Pfam" id="PF08541"/>
    </source>
</evidence>
<dbReference type="EC" id="2.3.1.41" evidence="5"/>
<dbReference type="NCBIfam" id="NF006720">
    <property type="entry name" value="PRK09258.1"/>
    <property type="match status" value="1"/>
</dbReference>
<dbReference type="HOGENOM" id="CLU_039592_4_2_0"/>
<dbReference type="Pfam" id="PF00108">
    <property type="entry name" value="Thiolase_N"/>
    <property type="match status" value="1"/>
</dbReference>
<dbReference type="FunFam" id="3.40.47.10:FF:000154">
    <property type="match status" value="1"/>
</dbReference>
<dbReference type="FunFam" id="3.40.47.10:FF:000119">
    <property type="entry name" value="Anthraniloyl-CoA anthraniloyltransferase"/>
    <property type="match status" value="1"/>
</dbReference>
<dbReference type="InterPro" id="IPR013747">
    <property type="entry name" value="ACP_syn_III_C"/>
</dbReference>
<dbReference type="InterPro" id="IPR020616">
    <property type="entry name" value="Thiolase_N"/>
</dbReference>
<proteinExistence type="predicted"/>
<dbReference type="OrthoDB" id="9788274at2"/>
<dbReference type="KEGG" id="rba:RB12812"/>
<dbReference type="InParanoid" id="Q7UI20"/>
<dbReference type="Proteomes" id="UP000001025">
    <property type="component" value="Chromosome"/>
</dbReference>